<dbReference type="Pfam" id="PF14216">
    <property type="entry name" value="DUF4326"/>
    <property type="match status" value="1"/>
</dbReference>
<dbReference type="RefSeq" id="WP_085164752.1">
    <property type="nucleotide sequence ID" value="NZ_LQPH01000109.1"/>
</dbReference>
<dbReference type="InterPro" id="IPR025475">
    <property type="entry name" value="DUF4326"/>
</dbReference>
<dbReference type="Proteomes" id="UP000193781">
    <property type="component" value="Unassembled WGS sequence"/>
</dbReference>
<feature type="region of interest" description="Disordered" evidence="1">
    <location>
        <begin position="1"/>
        <end position="21"/>
    </location>
</feature>
<dbReference type="InterPro" id="IPR015947">
    <property type="entry name" value="PUA-like_sf"/>
</dbReference>
<accession>A0A1X1ZMI7</accession>
<reference evidence="3 4" key="1">
    <citation type="submission" date="2016-01" db="EMBL/GenBank/DDBJ databases">
        <title>The new phylogeny of the genus Mycobacterium.</title>
        <authorList>
            <person name="Tarcisio F."/>
            <person name="Conor M."/>
            <person name="Antonella G."/>
            <person name="Elisabetta G."/>
            <person name="Giulia F.S."/>
            <person name="Sara T."/>
            <person name="Anna F."/>
            <person name="Clotilde B."/>
            <person name="Roberto B."/>
            <person name="Veronica D.S."/>
            <person name="Fabio R."/>
            <person name="Monica P."/>
            <person name="Olivier J."/>
            <person name="Enrico T."/>
            <person name="Nicola S."/>
        </authorList>
    </citation>
    <scope>NUCLEOTIDE SEQUENCE [LARGE SCALE GENOMIC DNA]</scope>
    <source>
        <strain evidence="3 4">DSM 44803</strain>
    </source>
</reference>
<organism evidence="3 4">
    <name type="scientific">Mycobacterium nebraskense</name>
    <dbReference type="NCBI Taxonomy" id="244292"/>
    <lineage>
        <taxon>Bacteria</taxon>
        <taxon>Bacillati</taxon>
        <taxon>Actinomycetota</taxon>
        <taxon>Actinomycetes</taxon>
        <taxon>Mycobacteriales</taxon>
        <taxon>Mycobacteriaceae</taxon>
        <taxon>Mycobacterium</taxon>
    </lineage>
</organism>
<evidence type="ECO:0000313" key="3">
    <source>
        <dbReference type="EMBL" id="ORW24576.1"/>
    </source>
</evidence>
<dbReference type="SUPFAM" id="SSF88697">
    <property type="entry name" value="PUA domain-like"/>
    <property type="match status" value="1"/>
</dbReference>
<dbReference type="AlphaFoldDB" id="A0A1X1ZMI7"/>
<keyword evidence="4" id="KW-1185">Reference proteome</keyword>
<sequence length="251" mass="27606">MNSHAIVDPSPVHCTGAEPVPPDTITINTHPRWYNRFGETAPRTANFAGHAAAVAEYAVWLAGRRDLIEARGELEGHHLACSCPWGQPCHRDVLLDLADPDVITGRRYGRAVALTVRRPWASLLLVPTPIGGKNIENRSWSTDYRGPVLIVAGTRIDQAGMRAAQTAGLDSAWHVRQQGWLGAAVLTDVHPATDSCCQPWGQPPYGDQSLYHWVFEHPARLALPVYGKGFLGLRRVPWTNLIRARALGLTR</sequence>
<dbReference type="EMBL" id="LQPH01000109">
    <property type="protein sequence ID" value="ORW24576.1"/>
    <property type="molecule type" value="Genomic_DNA"/>
</dbReference>
<name>A0A1X1ZMI7_9MYCO</name>
<evidence type="ECO:0000256" key="1">
    <source>
        <dbReference type="SAM" id="MobiDB-lite"/>
    </source>
</evidence>
<dbReference type="Gene3D" id="2.30.130.30">
    <property type="entry name" value="Hypothetical protein"/>
    <property type="match status" value="1"/>
</dbReference>
<evidence type="ECO:0000259" key="2">
    <source>
        <dbReference type="Pfam" id="PF14216"/>
    </source>
</evidence>
<evidence type="ECO:0000313" key="4">
    <source>
        <dbReference type="Proteomes" id="UP000193781"/>
    </source>
</evidence>
<comment type="caution">
    <text evidence="3">The sequence shown here is derived from an EMBL/GenBank/DDBJ whole genome shotgun (WGS) entry which is preliminary data.</text>
</comment>
<gene>
    <name evidence="3" type="ORF">AWC17_03285</name>
</gene>
<feature type="domain" description="DUF4326" evidence="2">
    <location>
        <begin position="20"/>
        <end position="95"/>
    </location>
</feature>
<proteinExistence type="predicted"/>
<protein>
    <recommendedName>
        <fullName evidence="2">DUF4326 domain-containing protein</fullName>
    </recommendedName>
</protein>